<protein>
    <submittedName>
        <fullName evidence="5">Transcriptional regulator, AraC family</fullName>
    </submittedName>
</protein>
<dbReference type="InterPro" id="IPR003313">
    <property type="entry name" value="AraC-bd"/>
</dbReference>
<dbReference type="Pfam" id="PF02311">
    <property type="entry name" value="AraC_binding"/>
    <property type="match status" value="1"/>
</dbReference>
<keyword evidence="2" id="KW-0238">DNA-binding</keyword>
<dbReference type="SUPFAM" id="SSF51182">
    <property type="entry name" value="RmlC-like cupins"/>
    <property type="match status" value="1"/>
</dbReference>
<dbReference type="CDD" id="cd02208">
    <property type="entry name" value="cupin_RmlC-like"/>
    <property type="match status" value="1"/>
</dbReference>
<evidence type="ECO:0000313" key="6">
    <source>
        <dbReference type="Proteomes" id="UP000003987"/>
    </source>
</evidence>
<dbReference type="Gene3D" id="2.60.120.10">
    <property type="entry name" value="Jelly Rolls"/>
    <property type="match status" value="1"/>
</dbReference>
<dbReference type="InterPro" id="IPR018060">
    <property type="entry name" value="HTH_AraC"/>
</dbReference>
<dbReference type="InterPro" id="IPR014710">
    <property type="entry name" value="RmlC-like_jellyroll"/>
</dbReference>
<keyword evidence="3" id="KW-0804">Transcription</keyword>
<keyword evidence="6" id="KW-1185">Reference proteome</keyword>
<evidence type="ECO:0000313" key="5">
    <source>
        <dbReference type="EMBL" id="EEU30714.1"/>
    </source>
</evidence>
<dbReference type="PROSITE" id="PS01124">
    <property type="entry name" value="HTH_ARAC_FAMILY_2"/>
    <property type="match status" value="1"/>
</dbReference>
<dbReference type="SUPFAM" id="SSF46689">
    <property type="entry name" value="Homeodomain-like"/>
    <property type="match status" value="1"/>
</dbReference>
<evidence type="ECO:0000256" key="2">
    <source>
        <dbReference type="ARBA" id="ARBA00023125"/>
    </source>
</evidence>
<sequence>MFMNKYINSKNVNAQSDFPYLVLDVINHHANPINPGFSVMHWHSDLQFIYVLKGTVQIKVLEKTKYLSAGDGAFINQNVVHQVIHQNNSHYRSFIFPSYFLEFYFGGPTQRLVEDLTLKSNLELIKFKSAGKWSTICKELNRLSLLFVNDRHQRLYPYEVLTTLVNIFLELQKRVSLPQQQQDSISKIRITAMLNYIQENYPQKITLAELAKSANISKAECNRCFHNILQTSPYKYLLEYRLSKGAELLKRTELPISVIANQVGFGQASQFGKYFKAKTNLTPFQFRKE</sequence>
<dbReference type="InterPro" id="IPR018062">
    <property type="entry name" value="HTH_AraC-typ_CS"/>
</dbReference>
<reference evidence="5 6" key="1">
    <citation type="submission" date="2009-06" db="EMBL/GenBank/DDBJ databases">
        <title>The Genome Sequence of Lactobacillus coleohominis strain 101-4-CHN.</title>
        <authorList>
            <consortium name="The Broad Institute Genome Sequencing Platform"/>
            <person name="Ward D."/>
            <person name="Young S.K."/>
            <person name="Zeng Q."/>
            <person name="Koehrsen M."/>
            <person name="Alvarado L."/>
            <person name="Berlin A."/>
            <person name="Borenstein D."/>
            <person name="Chen Z."/>
            <person name="Engels R."/>
            <person name="Freedman E."/>
            <person name="Gellesch M."/>
            <person name="Goldberg J."/>
            <person name="Griggs A."/>
            <person name="Gujja S."/>
            <person name="Heiman D."/>
            <person name="Hepburn T."/>
            <person name="Howarth C."/>
            <person name="Jen D."/>
            <person name="Larson L."/>
            <person name="Lewis B."/>
            <person name="Mehta T."/>
            <person name="Park D."/>
            <person name="Pearson M."/>
            <person name="Roberts A."/>
            <person name="Saif S."/>
            <person name="Shea T."/>
            <person name="Shenoy N."/>
            <person name="Sisk P."/>
            <person name="Stolte C."/>
            <person name="Sykes S."/>
            <person name="Walk T."/>
            <person name="White J."/>
            <person name="Yandava C."/>
            <person name="Liu Y."/>
            <person name="Xu Q."/>
            <person name="Lander E."/>
            <person name="Nusbaum C."/>
            <person name="Galagan J."/>
            <person name="Birren B."/>
        </authorList>
    </citation>
    <scope>NUCLEOTIDE SEQUENCE [LARGE SCALE GENOMIC DNA]</scope>
    <source>
        <strain evidence="5 6">101-4-CHN</strain>
    </source>
</reference>
<dbReference type="STRING" id="575594.HMPREF0501_00119"/>
<dbReference type="EMBL" id="GG698802">
    <property type="protein sequence ID" value="EEU30714.1"/>
    <property type="molecule type" value="Genomic_DNA"/>
</dbReference>
<dbReference type="AlphaFoldDB" id="C7XTV3"/>
<dbReference type="PANTHER" id="PTHR43280:SF28">
    <property type="entry name" value="HTH-TYPE TRANSCRIPTIONAL ACTIVATOR RHAS"/>
    <property type="match status" value="1"/>
</dbReference>
<dbReference type="InterPro" id="IPR011051">
    <property type="entry name" value="RmlC_Cupin_sf"/>
</dbReference>
<dbReference type="Gene3D" id="1.10.10.60">
    <property type="entry name" value="Homeodomain-like"/>
    <property type="match status" value="2"/>
</dbReference>
<dbReference type="eggNOG" id="COG2207">
    <property type="taxonomic scope" value="Bacteria"/>
</dbReference>
<dbReference type="PROSITE" id="PS00041">
    <property type="entry name" value="HTH_ARAC_FAMILY_1"/>
    <property type="match status" value="1"/>
</dbReference>
<dbReference type="Pfam" id="PF12833">
    <property type="entry name" value="HTH_18"/>
    <property type="match status" value="1"/>
</dbReference>
<dbReference type="InterPro" id="IPR009057">
    <property type="entry name" value="Homeodomain-like_sf"/>
</dbReference>
<evidence type="ECO:0000259" key="4">
    <source>
        <dbReference type="PROSITE" id="PS01124"/>
    </source>
</evidence>
<dbReference type="SMART" id="SM00342">
    <property type="entry name" value="HTH_ARAC"/>
    <property type="match status" value="1"/>
</dbReference>
<dbReference type="HOGENOM" id="CLU_000445_88_3_9"/>
<dbReference type="OrthoDB" id="9778008at2"/>
<dbReference type="GO" id="GO:0003700">
    <property type="term" value="F:DNA-binding transcription factor activity"/>
    <property type="evidence" value="ECO:0007669"/>
    <property type="project" value="InterPro"/>
</dbReference>
<feature type="domain" description="HTH araC/xylS-type" evidence="4">
    <location>
        <begin position="191"/>
        <end position="289"/>
    </location>
</feature>
<proteinExistence type="predicted"/>
<accession>C7XTV3</accession>
<gene>
    <name evidence="5" type="ORF">HMPREF0501_00119</name>
</gene>
<keyword evidence="1" id="KW-0805">Transcription regulation</keyword>
<name>C7XTV3_9LACO</name>
<evidence type="ECO:0000256" key="3">
    <source>
        <dbReference type="ARBA" id="ARBA00023163"/>
    </source>
</evidence>
<dbReference type="Proteomes" id="UP000003987">
    <property type="component" value="Unassembled WGS sequence"/>
</dbReference>
<organism evidence="5 6">
    <name type="scientific">Limosilactobacillus coleohominis 101-4-CHN</name>
    <dbReference type="NCBI Taxonomy" id="575594"/>
    <lineage>
        <taxon>Bacteria</taxon>
        <taxon>Bacillati</taxon>
        <taxon>Bacillota</taxon>
        <taxon>Bacilli</taxon>
        <taxon>Lactobacillales</taxon>
        <taxon>Lactobacillaceae</taxon>
        <taxon>Limosilactobacillus</taxon>
    </lineage>
</organism>
<dbReference type="GO" id="GO:0043565">
    <property type="term" value="F:sequence-specific DNA binding"/>
    <property type="evidence" value="ECO:0007669"/>
    <property type="project" value="InterPro"/>
</dbReference>
<evidence type="ECO:0000256" key="1">
    <source>
        <dbReference type="ARBA" id="ARBA00023015"/>
    </source>
</evidence>
<dbReference type="PANTHER" id="PTHR43280">
    <property type="entry name" value="ARAC-FAMILY TRANSCRIPTIONAL REGULATOR"/>
    <property type="match status" value="1"/>
</dbReference>